<dbReference type="InterPro" id="IPR049809">
    <property type="entry name" value="YehF/YfeS-like_WGR"/>
</dbReference>
<dbReference type="InterPro" id="IPR036930">
    <property type="entry name" value="WGR_dom_sf"/>
</dbReference>
<dbReference type="OrthoDB" id="4554725at2"/>
<dbReference type="InterPro" id="IPR025406">
    <property type="entry name" value="DUF4132"/>
</dbReference>
<keyword evidence="2" id="KW-0238">DNA-binding</keyword>
<dbReference type="SMART" id="SM00773">
    <property type="entry name" value="WGR"/>
    <property type="match status" value="1"/>
</dbReference>
<comment type="caution">
    <text evidence="2">The sequence shown here is derived from an EMBL/GenBank/DDBJ whole genome shotgun (WGS) entry which is preliminary data.</text>
</comment>
<dbReference type="RefSeq" id="WP_109594802.1">
    <property type="nucleotide sequence ID" value="NZ_BONA01000052.1"/>
</dbReference>
<dbReference type="CDD" id="cd07996">
    <property type="entry name" value="WGR_MMR_like"/>
    <property type="match status" value="1"/>
</dbReference>
<dbReference type="AlphaFoldDB" id="A0A316FC78"/>
<accession>A0A316FC78</accession>
<proteinExistence type="predicted"/>
<dbReference type="SUPFAM" id="SSF142921">
    <property type="entry name" value="WGR domain-like"/>
    <property type="match status" value="1"/>
</dbReference>
<keyword evidence="3" id="KW-1185">Reference proteome</keyword>
<dbReference type="EMBL" id="QGGR01000009">
    <property type="protein sequence ID" value="PWK46488.1"/>
    <property type="molecule type" value="Genomic_DNA"/>
</dbReference>
<name>A0A316FC78_9ACTN</name>
<dbReference type="Gene3D" id="2.20.140.10">
    <property type="entry name" value="WGR domain"/>
    <property type="match status" value="1"/>
</dbReference>
<organism evidence="2 3">
    <name type="scientific">Actinoplanes xinjiangensis</name>
    <dbReference type="NCBI Taxonomy" id="512350"/>
    <lineage>
        <taxon>Bacteria</taxon>
        <taxon>Bacillati</taxon>
        <taxon>Actinomycetota</taxon>
        <taxon>Actinomycetes</taxon>
        <taxon>Micromonosporales</taxon>
        <taxon>Micromonosporaceae</taxon>
        <taxon>Actinoplanes</taxon>
    </lineage>
</organism>
<evidence type="ECO:0000259" key="1">
    <source>
        <dbReference type="PROSITE" id="PS51977"/>
    </source>
</evidence>
<protein>
    <submittedName>
        <fullName evidence="2">Putative DNA-binding WGR domain protein</fullName>
    </submittedName>
</protein>
<dbReference type="Pfam" id="PF05406">
    <property type="entry name" value="WGR"/>
    <property type="match status" value="1"/>
</dbReference>
<gene>
    <name evidence="2" type="ORF">BC793_10953</name>
</gene>
<evidence type="ECO:0000313" key="2">
    <source>
        <dbReference type="EMBL" id="PWK46488.1"/>
    </source>
</evidence>
<sequence>MRSFEFVDGSSAKFWAISREGSEVTVRFGRIGAQGQTGVKTLPDETTAVAHETKLINDKLRKGYVETTAASPVPAPVAPASVASASTSAAPAFASAVPVFVDEDALVLSSAWLRHRSPRRGGSRVGMFAPDPKARGVVDAKLVDARTHLDRVLGAPTTAESTCHVARQWLSGSPDAPPLGAAAVAATAYSYRWAGDEWANPFADVWIAERGLPFAAEAAITLMALTVIDDNAPPSTGRRPGHSPGVRHLRPYETRPGWYADPAMQALLRVRHALAAAPEEDHARVVATLEGYREAVLFARSATSVLLPERRDWFEQDRADAVRLADPYLSALLLTAASTGEDVRQLLPLADANIMTGSIGLLATLVEGVGPAAAPALFQWLDAAGEADARRRLLSVLTVLPGDEVTAGLIERADARYVTPALVTHSDRFPARALRLLAASTGRHGASGLLRGHVLKHRALAAQVVPQLGPAAADRVREILSDATPVAPAPLAAVPGVLADPPWKRTPQRAEPIIVTGLTCDDPPATVWAKGERERWGALTARNYTPTVVRDPRIPRNAVIPDQLSLREAVAFLFELPDDLARRALAEWRPDEAWAAESYLRPVAARFGTDALPMFLALGRRAPGETAGLFRPFTSPQVATLMADWLSRLKTVREDALDWLRRHPAAAARALIPPALGKAGVARRQAETALLAIRDNDDVDVLREAARGYGAEAAAAVEALLATDPATLAPVKIPPVPGWTAVDALHPVLLRAGAGALPAAPVTNLITVLAMSRLETPHAGVAEVRAACEPGTLATFAWGLFEQWRAAGSPSKDSWVLDALGLLGDDDTVRRLSPLILAWPGEGGHHRAITGLHVLARIGSDVALMHLHTIAQRAKFSALKHAAQQMMASVADGLGLTAEQLADRLVPDFGLDVDGSLRLDYGSRQFVVGFDEQLRPYVTDAAGKTLKTLPKPGVRDDAVLARAAYQRFTGLKKDVRTIAADQVHRLERAMVTNRRWTGAEFHRLFAGHPLLWHIVRRLVWVTFDADGTPDGAFRVAEDRTLSTVDDEETTLADDAVVGVAHPLHLGGEVAAWGEVFADYEILQPFSQLGREVFALAEGDLRAGRLIRFHGTKVPATKLLGMERRGWHREAPQDAGVQSRLEVAVGDGMQIIVDFEPGIAAGGIGYFPEQELKDVWLQRGTAHRWSHNGKGHVALDRLDPVTVSELLRDLTDLTT</sequence>
<dbReference type="PROSITE" id="PS51977">
    <property type="entry name" value="WGR"/>
    <property type="match status" value="1"/>
</dbReference>
<dbReference type="Pfam" id="PF13569">
    <property type="entry name" value="DUF4132"/>
    <property type="match status" value="1"/>
</dbReference>
<reference evidence="2 3" key="1">
    <citation type="submission" date="2018-05" db="EMBL/GenBank/DDBJ databases">
        <title>Genomic Encyclopedia of Archaeal and Bacterial Type Strains, Phase II (KMG-II): from individual species to whole genera.</title>
        <authorList>
            <person name="Goeker M."/>
        </authorList>
    </citation>
    <scope>NUCLEOTIDE SEQUENCE [LARGE SCALE GENOMIC DNA]</scope>
    <source>
        <strain evidence="2 3">DSM 45184</strain>
    </source>
</reference>
<feature type="domain" description="WGR" evidence="1">
    <location>
        <begin position="1"/>
        <end position="77"/>
    </location>
</feature>
<dbReference type="GO" id="GO:0003677">
    <property type="term" value="F:DNA binding"/>
    <property type="evidence" value="ECO:0007669"/>
    <property type="project" value="UniProtKB-KW"/>
</dbReference>
<dbReference type="Proteomes" id="UP000245697">
    <property type="component" value="Unassembled WGS sequence"/>
</dbReference>
<evidence type="ECO:0000313" key="3">
    <source>
        <dbReference type="Proteomes" id="UP000245697"/>
    </source>
</evidence>
<dbReference type="InterPro" id="IPR008893">
    <property type="entry name" value="WGR_domain"/>
</dbReference>